<protein>
    <recommendedName>
        <fullName evidence="4">AP2/ERF domain-containing protein</fullName>
    </recommendedName>
</protein>
<feature type="compositionally biased region" description="Basic and acidic residues" evidence="1">
    <location>
        <begin position="221"/>
        <end position="230"/>
    </location>
</feature>
<proteinExistence type="predicted"/>
<dbReference type="AlphaFoldDB" id="A0A9D3AIU2"/>
<dbReference type="Proteomes" id="UP000813420">
    <property type="component" value="Unassembled WGS sequence"/>
</dbReference>
<dbReference type="EMBL" id="DYXE01000033">
    <property type="protein sequence ID" value="HJH49263.1"/>
    <property type="molecule type" value="Genomic_DNA"/>
</dbReference>
<dbReference type="Gene3D" id="3.30.730.10">
    <property type="entry name" value="AP2/ERF domain"/>
    <property type="match status" value="1"/>
</dbReference>
<name>A0A9D3AIU2_9FIRM</name>
<evidence type="ECO:0000313" key="2">
    <source>
        <dbReference type="EMBL" id="HJH49263.1"/>
    </source>
</evidence>
<dbReference type="GO" id="GO:0003700">
    <property type="term" value="F:DNA-binding transcription factor activity"/>
    <property type="evidence" value="ECO:0007669"/>
    <property type="project" value="InterPro"/>
</dbReference>
<dbReference type="GO" id="GO:0003677">
    <property type="term" value="F:DNA binding"/>
    <property type="evidence" value="ECO:0007669"/>
    <property type="project" value="InterPro"/>
</dbReference>
<gene>
    <name evidence="2" type="ORF">K8V39_03255</name>
</gene>
<reference evidence="2" key="2">
    <citation type="submission" date="2021-09" db="EMBL/GenBank/DDBJ databases">
        <authorList>
            <person name="Gilroy R."/>
        </authorList>
    </citation>
    <scope>NUCLEOTIDE SEQUENCE</scope>
    <source>
        <strain evidence="2">USAMLcec4-12693</strain>
    </source>
</reference>
<comment type="caution">
    <text evidence="2">The sequence shown here is derived from an EMBL/GenBank/DDBJ whole genome shotgun (WGS) entry which is preliminary data.</text>
</comment>
<evidence type="ECO:0000256" key="1">
    <source>
        <dbReference type="SAM" id="MobiDB-lite"/>
    </source>
</evidence>
<dbReference type="InterPro" id="IPR036955">
    <property type="entry name" value="AP2/ERF_dom_sf"/>
</dbReference>
<accession>A0A9D3AIU2</accession>
<evidence type="ECO:0008006" key="4">
    <source>
        <dbReference type="Google" id="ProtNLM"/>
    </source>
</evidence>
<organism evidence="2 3">
    <name type="scientific">Merdimonas faecis</name>
    <dbReference type="NCBI Taxonomy" id="1653435"/>
    <lineage>
        <taxon>Bacteria</taxon>
        <taxon>Bacillati</taxon>
        <taxon>Bacillota</taxon>
        <taxon>Clostridia</taxon>
        <taxon>Lachnospirales</taxon>
        <taxon>Lachnospiraceae</taxon>
        <taxon>Merdimonas</taxon>
    </lineage>
</organism>
<reference evidence="2" key="1">
    <citation type="journal article" date="2021" name="PeerJ">
        <title>Extensive microbial diversity within the chicken gut microbiome revealed by metagenomics and culture.</title>
        <authorList>
            <person name="Gilroy R."/>
            <person name="Ravi A."/>
            <person name="Getino M."/>
            <person name="Pursley I."/>
            <person name="Horton D.L."/>
            <person name="Alikhan N.F."/>
            <person name="Baker D."/>
            <person name="Gharbi K."/>
            <person name="Hall N."/>
            <person name="Watson M."/>
            <person name="Adriaenssens E.M."/>
            <person name="Foster-Nyarko E."/>
            <person name="Jarju S."/>
            <person name="Secka A."/>
            <person name="Antonio M."/>
            <person name="Oren A."/>
            <person name="Chaudhuri R.R."/>
            <person name="La Ragione R."/>
            <person name="Hildebrand F."/>
            <person name="Pallen M.J."/>
        </authorList>
    </citation>
    <scope>NUCLEOTIDE SEQUENCE</scope>
    <source>
        <strain evidence="2">USAMLcec4-12693</strain>
    </source>
</reference>
<evidence type="ECO:0000313" key="3">
    <source>
        <dbReference type="Proteomes" id="UP000813420"/>
    </source>
</evidence>
<dbReference type="RefSeq" id="WP_242872785.1">
    <property type="nucleotide sequence ID" value="NZ_CABMJS010000037.1"/>
</dbReference>
<feature type="region of interest" description="Disordered" evidence="1">
    <location>
        <begin position="221"/>
        <end position="242"/>
    </location>
</feature>
<dbReference type="InterPro" id="IPR016177">
    <property type="entry name" value="DNA-bd_dom_sf"/>
</dbReference>
<sequence length="242" mass="28044">MAKVSRRTAEDLTGRRFGRLTVIRQLENRNNRTRWLCRCDCGNEKDVAARDLKAGKVKSCGCLRREGNRKKMDISGQHFGRLTALYPTDRRDSHGVVYWVCRCDCGNQTEVPASNLVNGTCKSCGCLKKENQDKIQDRLHHIDGTCVEFLEKRKKRKDNKSGFRGVYQGKNGRYRVSIGFRGKRIYLGMYDDFENAVEARLEAEKNIYGEFLELYHEWEKKSSDDPEWARRHPFSVSVPVPK</sequence>
<dbReference type="SUPFAM" id="SSF54171">
    <property type="entry name" value="DNA-binding domain"/>
    <property type="match status" value="1"/>
</dbReference>